<comment type="caution">
    <text evidence="2">The sequence shown here is derived from an EMBL/GenBank/DDBJ whole genome shotgun (WGS) entry which is preliminary data.</text>
</comment>
<proteinExistence type="predicted"/>
<accession>A0ABQ1HPT9</accession>
<dbReference type="EMBL" id="BMGA01000008">
    <property type="protein sequence ID" value="GGA85123.1"/>
    <property type="molecule type" value="Genomic_DNA"/>
</dbReference>
<evidence type="ECO:0000313" key="3">
    <source>
        <dbReference type="Proteomes" id="UP000658793"/>
    </source>
</evidence>
<gene>
    <name evidence="2" type="ORF">GCM10008015_27360</name>
</gene>
<evidence type="ECO:0000256" key="1">
    <source>
        <dbReference type="SAM" id="Phobius"/>
    </source>
</evidence>
<name>A0ABQ1HPT9_9FLAO</name>
<evidence type="ECO:0008006" key="4">
    <source>
        <dbReference type="Google" id="ProtNLM"/>
    </source>
</evidence>
<protein>
    <recommendedName>
        <fullName evidence="4">HEAT repeat domain-containing protein</fullName>
    </recommendedName>
</protein>
<keyword evidence="1" id="KW-0812">Transmembrane</keyword>
<organism evidence="2 3">
    <name type="scientific">Flavobacterium palustre</name>
    <dbReference type="NCBI Taxonomy" id="1476463"/>
    <lineage>
        <taxon>Bacteria</taxon>
        <taxon>Pseudomonadati</taxon>
        <taxon>Bacteroidota</taxon>
        <taxon>Flavobacteriia</taxon>
        <taxon>Flavobacteriales</taxon>
        <taxon>Flavobacteriaceae</taxon>
        <taxon>Flavobacterium</taxon>
    </lineage>
</organism>
<sequence length="281" mass="31977">MFNDISDMIKIAELYKNSDAWIESFLILSISLFIGASLILYLLIIRSRSNNIRKEKLRIEYNILIDKLMFSVVFQDTPFSAIKEDKNYSKLSNTTFFRSILTESIINLHTNYEGIYAQKLEQFYKESGLINDSFKKLKSAKWELKCKGITELAELNINEAFDSIVEVAKAKNKTLKITAINACIKLAGTKGIVHLTAHPYPIDDWTQVNIINAFKKHDIGDIRGVELLLESQNTTVVTLGLKLIKELKLSQKIPHVEKLVARTPDTLIQNEAQNVLQALTI</sequence>
<reference evidence="3" key="1">
    <citation type="journal article" date="2019" name="Int. J. Syst. Evol. Microbiol.">
        <title>The Global Catalogue of Microorganisms (GCM) 10K type strain sequencing project: providing services to taxonomists for standard genome sequencing and annotation.</title>
        <authorList>
            <consortium name="The Broad Institute Genomics Platform"/>
            <consortium name="The Broad Institute Genome Sequencing Center for Infectious Disease"/>
            <person name="Wu L."/>
            <person name="Ma J."/>
        </authorList>
    </citation>
    <scope>NUCLEOTIDE SEQUENCE [LARGE SCALE GENOMIC DNA]</scope>
    <source>
        <strain evidence="3">CGMCC 1.12811</strain>
    </source>
</reference>
<evidence type="ECO:0000313" key="2">
    <source>
        <dbReference type="EMBL" id="GGA85123.1"/>
    </source>
</evidence>
<dbReference type="Proteomes" id="UP000658793">
    <property type="component" value="Unassembled WGS sequence"/>
</dbReference>
<keyword evidence="3" id="KW-1185">Reference proteome</keyword>
<feature type="transmembrane region" description="Helical" evidence="1">
    <location>
        <begin position="20"/>
        <end position="44"/>
    </location>
</feature>
<keyword evidence="1" id="KW-0472">Membrane</keyword>
<keyword evidence="1" id="KW-1133">Transmembrane helix</keyword>